<dbReference type="AlphaFoldDB" id="A0A8E2QC79"/>
<protein>
    <submittedName>
        <fullName evidence="1">Uncharacterized protein</fullName>
    </submittedName>
</protein>
<dbReference type="EMBL" id="POUK01000004">
    <property type="protein sequence ID" value="PNF76134.1"/>
    <property type="molecule type" value="Genomic_DNA"/>
</dbReference>
<dbReference type="RefSeq" id="WP_008567607.1">
    <property type="nucleotide sequence ID" value="NZ_CP065721.1"/>
</dbReference>
<reference evidence="1 2" key="1">
    <citation type="submission" date="2018-01" db="EMBL/GenBank/DDBJ databases">
        <title>Denitrification phenotypes of diverse strains of Pseudomonas stutzeri.</title>
        <authorList>
            <person name="Milligan D.A."/>
            <person name="Bergaust L."/>
            <person name="Bakken L.R."/>
            <person name="Frostegard A."/>
        </authorList>
    </citation>
    <scope>NUCLEOTIDE SEQUENCE [LARGE SCALE GENOMIC DNA]</scope>
    <source>
        <strain evidence="1 2">DSM 50238</strain>
    </source>
</reference>
<accession>A0A8E2QC79</accession>
<comment type="caution">
    <text evidence="1">The sequence shown here is derived from an EMBL/GenBank/DDBJ whole genome shotgun (WGS) entry which is preliminary data.</text>
</comment>
<evidence type="ECO:0000313" key="2">
    <source>
        <dbReference type="Proteomes" id="UP000235881"/>
    </source>
</evidence>
<gene>
    <name evidence="1" type="ORF">CXK95_12030</name>
</gene>
<sequence>MNLIMNLASLFASIIQSAKPACTTIIYPSRGKAVLVHDGLSIRHERRWYQPLDPLTEKEAGTPVDFMQDHSGWADPVNQNQASAFLSKDFEHLEICEINPATGLHMLDGGIDVIGNPYGLDLMSSSQSFGHDMGDFGGGFSAFSID</sequence>
<name>A0A8E2QC79_9GAMM</name>
<keyword evidence="2" id="KW-1185">Reference proteome</keyword>
<evidence type="ECO:0000313" key="1">
    <source>
        <dbReference type="EMBL" id="PNF76134.1"/>
    </source>
</evidence>
<dbReference type="Proteomes" id="UP000235881">
    <property type="component" value="Unassembled WGS sequence"/>
</dbReference>
<organism evidence="1 2">
    <name type="scientific">Stutzerimonas degradans</name>
    <dbReference type="NCBI Taxonomy" id="2968968"/>
    <lineage>
        <taxon>Bacteria</taxon>
        <taxon>Pseudomonadati</taxon>
        <taxon>Pseudomonadota</taxon>
        <taxon>Gammaproteobacteria</taxon>
        <taxon>Pseudomonadales</taxon>
        <taxon>Pseudomonadaceae</taxon>
        <taxon>Stutzerimonas</taxon>
    </lineage>
</organism>
<proteinExistence type="predicted"/>